<dbReference type="SUPFAM" id="SSF52266">
    <property type="entry name" value="SGNH hydrolase"/>
    <property type="match status" value="1"/>
</dbReference>
<accession>A0ABR8MSR4</accession>
<dbReference type="Proteomes" id="UP000609346">
    <property type="component" value="Unassembled WGS sequence"/>
</dbReference>
<comment type="caution">
    <text evidence="2">The sequence shown here is derived from an EMBL/GenBank/DDBJ whole genome shotgun (WGS) entry which is preliminary data.</text>
</comment>
<dbReference type="PANTHER" id="PTHR30383:SF5">
    <property type="entry name" value="SGNH HYDROLASE-TYPE ESTERASE DOMAIN-CONTAINING PROTEIN"/>
    <property type="match status" value="1"/>
</dbReference>
<keyword evidence="3" id="KW-1185">Reference proteome</keyword>
<name>A0ABR8MSR4_9BACL</name>
<dbReference type="InterPro" id="IPR036514">
    <property type="entry name" value="SGNH_hydro_sf"/>
</dbReference>
<dbReference type="Gene3D" id="3.40.50.1110">
    <property type="entry name" value="SGNH hydrolase"/>
    <property type="match status" value="1"/>
</dbReference>
<feature type="domain" description="SGNH hydrolase-type esterase" evidence="1">
    <location>
        <begin position="5"/>
        <end position="198"/>
    </location>
</feature>
<gene>
    <name evidence="2" type="ORF">H8B09_09645</name>
</gene>
<dbReference type="PANTHER" id="PTHR30383">
    <property type="entry name" value="THIOESTERASE 1/PROTEASE 1/LYSOPHOSPHOLIPASE L1"/>
    <property type="match status" value="1"/>
</dbReference>
<sequence length="226" mass="26127">MDYLALGDSITFGHDLKTKLSPFPSHIQAMLEEFDEVAMQMHAKPGWTSDKLLQSLSRSRDRLSEENRLVTLVIGGNDVIRYTLPLLTGNTSGLTRAAEHLSNNIRSIIDLVSHPNTTILIGTLYNPFPNWWVMEKTTQIINQHIRRLIEWYNVHLLDLEHLFKGNEQYWIDGYRKGRFLDLRPIGNPIHPNVEGHQAIAEEVVRVYRQLNQTRNDYPQKEGVLAY</sequence>
<reference evidence="2 3" key="1">
    <citation type="submission" date="2020-09" db="EMBL/GenBank/DDBJ databases">
        <title>Paenibacillus sp. strain PR3 16S rRNA gene Genome sequencing and assembly.</title>
        <authorList>
            <person name="Kim J."/>
        </authorList>
    </citation>
    <scope>NUCLEOTIDE SEQUENCE [LARGE SCALE GENOMIC DNA]</scope>
    <source>
        <strain evidence="2 3">PR3</strain>
    </source>
</reference>
<dbReference type="EMBL" id="JACXZA010000002">
    <property type="protein sequence ID" value="MBD3919016.1"/>
    <property type="molecule type" value="Genomic_DNA"/>
</dbReference>
<dbReference type="GO" id="GO:0016787">
    <property type="term" value="F:hydrolase activity"/>
    <property type="evidence" value="ECO:0007669"/>
    <property type="project" value="UniProtKB-KW"/>
</dbReference>
<organism evidence="2 3">
    <name type="scientific">Paenibacillus terricola</name>
    <dbReference type="NCBI Taxonomy" id="2763503"/>
    <lineage>
        <taxon>Bacteria</taxon>
        <taxon>Bacillati</taxon>
        <taxon>Bacillota</taxon>
        <taxon>Bacilli</taxon>
        <taxon>Bacillales</taxon>
        <taxon>Paenibacillaceae</taxon>
        <taxon>Paenibacillus</taxon>
    </lineage>
</organism>
<evidence type="ECO:0000313" key="3">
    <source>
        <dbReference type="Proteomes" id="UP000609346"/>
    </source>
</evidence>
<evidence type="ECO:0000259" key="1">
    <source>
        <dbReference type="Pfam" id="PF13472"/>
    </source>
</evidence>
<dbReference type="InterPro" id="IPR013830">
    <property type="entry name" value="SGNH_hydro"/>
</dbReference>
<protein>
    <submittedName>
        <fullName evidence="2">SGNH/GDSL hydrolase family protein</fullName>
    </submittedName>
</protein>
<dbReference type="Pfam" id="PF13472">
    <property type="entry name" value="Lipase_GDSL_2"/>
    <property type="match status" value="1"/>
</dbReference>
<dbReference type="InterPro" id="IPR051532">
    <property type="entry name" value="Ester_Hydrolysis_Enzymes"/>
</dbReference>
<proteinExistence type="predicted"/>
<evidence type="ECO:0000313" key="2">
    <source>
        <dbReference type="EMBL" id="MBD3919016.1"/>
    </source>
</evidence>
<dbReference type="CDD" id="cd00229">
    <property type="entry name" value="SGNH_hydrolase"/>
    <property type="match status" value="1"/>
</dbReference>
<keyword evidence="2" id="KW-0378">Hydrolase</keyword>
<dbReference type="RefSeq" id="WP_191203292.1">
    <property type="nucleotide sequence ID" value="NZ_JACXZA010000002.1"/>
</dbReference>